<proteinExistence type="predicted"/>
<dbReference type="AlphaFoldDB" id="A0A8T1YEZ0"/>
<dbReference type="Proteomes" id="UP000694251">
    <property type="component" value="Chromosome 12"/>
</dbReference>
<keyword evidence="1" id="KW-1133">Transmembrane helix</keyword>
<keyword evidence="1" id="KW-0812">Transmembrane</keyword>
<feature type="transmembrane region" description="Helical" evidence="1">
    <location>
        <begin position="19"/>
        <end position="38"/>
    </location>
</feature>
<dbReference type="InterPro" id="IPR009544">
    <property type="entry name" value="DUF1163"/>
</dbReference>
<keyword evidence="1" id="KW-0472">Membrane</keyword>
<comment type="caution">
    <text evidence="2">The sequence shown here is derived from an EMBL/GenBank/DDBJ whole genome shotgun (WGS) entry which is preliminary data.</text>
</comment>
<dbReference type="Pfam" id="PF06651">
    <property type="entry name" value="DUF1163"/>
    <property type="match status" value="1"/>
</dbReference>
<evidence type="ECO:0000313" key="3">
    <source>
        <dbReference type="Proteomes" id="UP000694251"/>
    </source>
</evidence>
<keyword evidence="3" id="KW-1185">Reference proteome</keyword>
<evidence type="ECO:0000256" key="1">
    <source>
        <dbReference type="SAM" id="Phobius"/>
    </source>
</evidence>
<accession>A0A8T1YEZ0</accession>
<reference evidence="2 3" key="1">
    <citation type="submission" date="2020-12" db="EMBL/GenBank/DDBJ databases">
        <title>Concerted genomic and epigenomic changes stabilize Arabidopsis allopolyploids.</title>
        <authorList>
            <person name="Chen Z."/>
        </authorList>
    </citation>
    <scope>NUCLEOTIDE SEQUENCE [LARGE SCALE GENOMIC DNA]</scope>
    <source>
        <strain evidence="2">As9502</strain>
        <tissue evidence="2">Leaf</tissue>
    </source>
</reference>
<gene>
    <name evidence="2" type="ORF">ISN44_As12g001810</name>
</gene>
<evidence type="ECO:0000313" key="2">
    <source>
        <dbReference type="EMBL" id="KAG7544606.1"/>
    </source>
</evidence>
<protein>
    <submittedName>
        <fullName evidence="2">Uncharacterized protein</fullName>
    </submittedName>
</protein>
<name>A0A8T1YEZ0_ARASU</name>
<dbReference type="EMBL" id="JAEFBJ010000012">
    <property type="protein sequence ID" value="KAG7544606.1"/>
    <property type="molecule type" value="Genomic_DNA"/>
</dbReference>
<dbReference type="OrthoDB" id="1109297at2759"/>
<sequence>MTHDKSCCIRLRLALKEPALVVAVCFFLIMVVYLWGAYDYFLKETRPKVTIASMNFTITEIPTSAKWDLLIRTPRNLPGYYICLEGDLQAFLIYKHVVVATSVPQRYQNLKPGWPHLLKVSVVASEKDINGTNEKNILDDIVIKERAEVRFGLRMDFPDCREKTTGTMSFACDEVVLQFDSSSRTMTMPTSKNPTCLLS</sequence>
<dbReference type="PANTHER" id="PTHR31125">
    <property type="entry name" value="F20P5.22 PROTEIN-RELATED"/>
    <property type="match status" value="1"/>
</dbReference>
<organism evidence="2 3">
    <name type="scientific">Arabidopsis suecica</name>
    <name type="common">Swedish thale-cress</name>
    <name type="synonym">Cardaminopsis suecica</name>
    <dbReference type="NCBI Taxonomy" id="45249"/>
    <lineage>
        <taxon>Eukaryota</taxon>
        <taxon>Viridiplantae</taxon>
        <taxon>Streptophyta</taxon>
        <taxon>Embryophyta</taxon>
        <taxon>Tracheophyta</taxon>
        <taxon>Spermatophyta</taxon>
        <taxon>Magnoliopsida</taxon>
        <taxon>eudicotyledons</taxon>
        <taxon>Gunneridae</taxon>
        <taxon>Pentapetalae</taxon>
        <taxon>rosids</taxon>
        <taxon>malvids</taxon>
        <taxon>Brassicales</taxon>
        <taxon>Brassicaceae</taxon>
        <taxon>Camelineae</taxon>
        <taxon>Arabidopsis</taxon>
    </lineage>
</organism>